<name>Q01UY1_SOLUE</name>
<feature type="transmembrane region" description="Helical" evidence="1">
    <location>
        <begin position="412"/>
        <end position="431"/>
    </location>
</feature>
<feature type="transmembrane region" description="Helical" evidence="1">
    <location>
        <begin position="212"/>
        <end position="231"/>
    </location>
</feature>
<dbReference type="eggNOG" id="ENOG502ZBFR">
    <property type="taxonomic scope" value="Bacteria"/>
</dbReference>
<dbReference type="STRING" id="234267.Acid_5587"/>
<reference evidence="2" key="1">
    <citation type="submission" date="2006-10" db="EMBL/GenBank/DDBJ databases">
        <title>Complete sequence of Solibacter usitatus Ellin6076.</title>
        <authorList>
            <consortium name="US DOE Joint Genome Institute"/>
            <person name="Copeland A."/>
            <person name="Lucas S."/>
            <person name="Lapidus A."/>
            <person name="Barry K."/>
            <person name="Detter J.C."/>
            <person name="Glavina del Rio T."/>
            <person name="Hammon N."/>
            <person name="Israni S."/>
            <person name="Dalin E."/>
            <person name="Tice H."/>
            <person name="Pitluck S."/>
            <person name="Thompson L.S."/>
            <person name="Brettin T."/>
            <person name="Bruce D."/>
            <person name="Han C."/>
            <person name="Tapia R."/>
            <person name="Gilna P."/>
            <person name="Schmutz J."/>
            <person name="Larimer F."/>
            <person name="Land M."/>
            <person name="Hauser L."/>
            <person name="Kyrpides N."/>
            <person name="Mikhailova N."/>
            <person name="Janssen P.H."/>
            <person name="Kuske C.R."/>
            <person name="Richardson P."/>
        </authorList>
    </citation>
    <scope>NUCLEOTIDE SEQUENCE</scope>
    <source>
        <strain evidence="2">Ellin6076</strain>
    </source>
</reference>
<dbReference type="OrthoDB" id="129479at2"/>
<evidence type="ECO:0000313" key="2">
    <source>
        <dbReference type="EMBL" id="ABJ86534.1"/>
    </source>
</evidence>
<keyword evidence="1" id="KW-1133">Transmembrane helix</keyword>
<gene>
    <name evidence="2" type="ordered locus">Acid_5587</name>
</gene>
<keyword evidence="1" id="KW-0472">Membrane</keyword>
<evidence type="ECO:0008006" key="3">
    <source>
        <dbReference type="Google" id="ProtNLM"/>
    </source>
</evidence>
<dbReference type="AlphaFoldDB" id="Q01UY1"/>
<sequence precursor="true">MRWGLAAAFALCLAAQLLFPGYIGIANNGDFGKVYGWLCLAPRGPETNFTYFQPDYSWSAGNYWNSPYHSSQSALAWAATRMAGATHQGASFNLRWLGAIHAVLWLGALAMLLAGRRWTAALAPAVIFTDVCYTAYLNSFYMDAAALTGLLLMTACAVWMSSGGRMSARQVILFTASALLFVTSKAQHAVWMALPAAFLIACGVWTKESRRVAWSGAGIVLLAGCWILATTDQAYRGQAMFNVLFYRLAPRGVDLSSLGVAPEEMRYRGMHSYMEKSPANDRGWTEAFYRRTGFARLVTWYARHPADTFGFLRETLVHGAPEMRPVSLSNFRVEDGRAPGARTSRFAAWSDLRSALLRKWPWHIVLWYAVFAIGCAVSGSRVAWVGIGVAVLGAGEFAAASLGDCLDAGRHLFLFHAATDLTVCFAAGWAIQKAMRHRP</sequence>
<dbReference type="EMBL" id="CP000473">
    <property type="protein sequence ID" value="ABJ86534.1"/>
    <property type="molecule type" value="Genomic_DNA"/>
</dbReference>
<dbReference type="KEGG" id="sus:Acid_5587"/>
<proteinExistence type="predicted"/>
<feature type="transmembrane region" description="Helical" evidence="1">
    <location>
        <begin position="96"/>
        <end position="114"/>
    </location>
</feature>
<evidence type="ECO:0000256" key="1">
    <source>
        <dbReference type="SAM" id="Phobius"/>
    </source>
</evidence>
<dbReference type="InParanoid" id="Q01UY1"/>
<organism evidence="2">
    <name type="scientific">Solibacter usitatus (strain Ellin6076)</name>
    <dbReference type="NCBI Taxonomy" id="234267"/>
    <lineage>
        <taxon>Bacteria</taxon>
        <taxon>Pseudomonadati</taxon>
        <taxon>Acidobacteriota</taxon>
        <taxon>Terriglobia</taxon>
        <taxon>Bryobacterales</taxon>
        <taxon>Solibacteraceae</taxon>
        <taxon>Candidatus Solibacter</taxon>
    </lineage>
</organism>
<protein>
    <recommendedName>
        <fullName evidence="3">Glycosyltransferase RgtA/B/C/D-like domain-containing protein</fullName>
    </recommendedName>
</protein>
<keyword evidence="1" id="KW-0812">Transmembrane</keyword>
<feature type="transmembrane region" description="Helical" evidence="1">
    <location>
        <begin position="365"/>
        <end position="392"/>
    </location>
</feature>
<feature type="transmembrane region" description="Helical" evidence="1">
    <location>
        <begin position="189"/>
        <end position="206"/>
    </location>
</feature>
<feature type="transmembrane region" description="Helical" evidence="1">
    <location>
        <begin position="135"/>
        <end position="160"/>
    </location>
</feature>
<accession>Q01UY1</accession>
<dbReference type="HOGENOM" id="CLU_043388_0_0_0"/>